<evidence type="ECO:0000313" key="2">
    <source>
        <dbReference type="Proteomes" id="UP000027946"/>
    </source>
</evidence>
<reference evidence="1 2" key="1">
    <citation type="submission" date="2014-03" db="EMBL/GenBank/DDBJ databases">
        <title>Genome sequence of Clostridium litorale W6, DSM 5388.</title>
        <authorList>
            <person name="Poehlein A."/>
            <person name="Jagirdar A."/>
            <person name="Khonsari B."/>
            <person name="Chibani C.M."/>
            <person name="Gutierrez Gutierrez D.A."/>
            <person name="Davydova E."/>
            <person name="Alghaithi H.S."/>
            <person name="Nair K.P."/>
            <person name="Dhamotharan K."/>
            <person name="Chandran L."/>
            <person name="G W."/>
            <person name="Daniel R."/>
        </authorList>
    </citation>
    <scope>NUCLEOTIDE SEQUENCE [LARGE SCALE GENOMIC DNA]</scope>
    <source>
        <strain evidence="1 2">W6</strain>
        <plasmid evidence="1">CLIT_20p</plasmid>
    </source>
</reference>
<proteinExistence type="predicted"/>
<gene>
    <name evidence="1" type="ORF">CLIT_20p00260</name>
</gene>
<geneLocation type="plasmid" evidence="1">
    <name>CLIT_20p</name>
</geneLocation>
<dbReference type="AlphaFoldDB" id="A0A069RJ28"/>
<protein>
    <submittedName>
        <fullName evidence="1">Uncharacterized protein</fullName>
    </submittedName>
</protein>
<sequence>MHIKAVSLSSNVVTGYINSYGKKSPDMMND</sequence>
<organism evidence="1 2">
    <name type="scientific">Peptoclostridium litorale DSM 5388</name>
    <dbReference type="NCBI Taxonomy" id="1121324"/>
    <lineage>
        <taxon>Bacteria</taxon>
        <taxon>Bacillati</taxon>
        <taxon>Bacillota</taxon>
        <taxon>Clostridia</taxon>
        <taxon>Peptostreptococcales</taxon>
        <taxon>Peptoclostridiaceae</taxon>
        <taxon>Peptoclostridium</taxon>
    </lineage>
</organism>
<evidence type="ECO:0000313" key="1">
    <source>
        <dbReference type="EMBL" id="KDR96813.1"/>
    </source>
</evidence>
<keyword evidence="2" id="KW-1185">Reference proteome</keyword>
<dbReference type="EMBL" id="JJMM01000001">
    <property type="protein sequence ID" value="KDR96813.1"/>
    <property type="molecule type" value="Genomic_DNA"/>
</dbReference>
<name>A0A069RJ28_PEPLI</name>
<accession>A0A069RJ28</accession>
<keyword evidence="1" id="KW-0614">Plasmid</keyword>
<comment type="caution">
    <text evidence="1">The sequence shown here is derived from an EMBL/GenBank/DDBJ whole genome shotgun (WGS) entry which is preliminary data.</text>
</comment>
<dbReference type="Proteomes" id="UP000027946">
    <property type="component" value="Unassembled WGS sequence"/>
</dbReference>